<evidence type="ECO:0000313" key="3">
    <source>
        <dbReference type="EMBL" id="KQM09655.1"/>
    </source>
</evidence>
<comment type="caution">
    <text evidence="4">The sequence shown here is derived from an EMBL/GenBank/DDBJ whole genome shotgun (WGS) entry which is preliminary data.</text>
</comment>
<dbReference type="Gene3D" id="3.40.50.1820">
    <property type="entry name" value="alpha/beta hydrolase"/>
    <property type="match status" value="1"/>
</dbReference>
<dbReference type="PANTHER" id="PTHR47751">
    <property type="entry name" value="SUPERFAMILY HYDROLASE, PUTATIVE (AFU_ORTHOLOGUE AFUA_2G16580)-RELATED"/>
    <property type="match status" value="1"/>
</dbReference>
<evidence type="ECO:0000256" key="1">
    <source>
        <dbReference type="SAM" id="SignalP"/>
    </source>
</evidence>
<name>A0A0Q4B9V1_9BACT</name>
<keyword evidence="5" id="KW-1185">Reference proteome</keyword>
<dbReference type="InterPro" id="IPR051411">
    <property type="entry name" value="Polyketide_trans_af380"/>
</dbReference>
<dbReference type="EMBL" id="LIIK01000001">
    <property type="protein sequence ID" value="KQM09655.1"/>
    <property type="molecule type" value="Genomic_DNA"/>
</dbReference>
<sequence>MRSAIIGMLALLLSLPAAAAMPQKKKTMERRKEPFTYVDLKSIKSPNDNPFGLVYRGALTKNEAGEVNIYPITYQLGGLKIAANVYTPAGYDSTKRYAAVVVAHPNGGCKEQVAGLYSQRLAELGYVALAFDAAYQGGSEGEPRNVDKPANRMEDIRRAADILQQFPGVDADRIGILGICGGGGYTAKVAQTDKRFRAVATLSLFNTGLVRRNGFLDGQINQIQERLADASAARAKEAAGEAPEYVGDMSGLTPEQVARLPYDLYRDGYEYYYVTHRHPGSSSRYTKSSLIDLAAFDASQGMELINQPLLMMAGGAADTFYMTGQCFSHATGTQNKELFLIPGATHIKTYWYPEYVDKAVEKLKVFFGKNL</sequence>
<dbReference type="AlphaFoldDB" id="A0A0Q4B9V1"/>
<evidence type="ECO:0000313" key="5">
    <source>
        <dbReference type="Proteomes" id="UP000054172"/>
    </source>
</evidence>
<proteinExistence type="predicted"/>
<feature type="signal peptide" evidence="1">
    <location>
        <begin position="1"/>
        <end position="19"/>
    </location>
</feature>
<dbReference type="PANTHER" id="PTHR47751:SF1">
    <property type="entry name" value="SUPERFAMILY HYDROLASE, PUTATIVE (AFU_ORTHOLOGUE AFUA_2G16580)-RELATED"/>
    <property type="match status" value="1"/>
</dbReference>
<dbReference type="Gene3D" id="1.10.10.800">
    <property type="match status" value="1"/>
</dbReference>
<feature type="domain" description="Dienelactone hydrolase" evidence="2">
    <location>
        <begin position="83"/>
        <end position="200"/>
    </location>
</feature>
<keyword evidence="4" id="KW-0378">Hydrolase</keyword>
<feature type="chain" id="PRO_5007428133" evidence="1">
    <location>
        <begin position="20"/>
        <end position="371"/>
    </location>
</feature>
<keyword evidence="1" id="KW-0732">Signal</keyword>
<accession>A0A0Q4B9V1</accession>
<dbReference type="InterPro" id="IPR002925">
    <property type="entry name" value="Dienelactn_hydro"/>
</dbReference>
<organism evidence="4 5">
    <name type="scientific">Candidatus [Bacteroides] periocalifornicus</name>
    <dbReference type="NCBI Taxonomy" id="1702214"/>
    <lineage>
        <taxon>Bacteria</taxon>
        <taxon>Pseudomonadati</taxon>
        <taxon>Bacteroidota</taxon>
    </lineage>
</organism>
<dbReference type="SUPFAM" id="SSF53474">
    <property type="entry name" value="alpha/beta-Hydrolases"/>
    <property type="match status" value="1"/>
</dbReference>
<evidence type="ECO:0000259" key="2">
    <source>
        <dbReference type="Pfam" id="PF01738"/>
    </source>
</evidence>
<dbReference type="Proteomes" id="UP000054172">
    <property type="component" value="Unassembled WGS sequence"/>
</dbReference>
<dbReference type="InterPro" id="IPR029058">
    <property type="entry name" value="AB_hydrolase_fold"/>
</dbReference>
<protein>
    <submittedName>
        <fullName evidence="4">Alpha/beta hydrolase</fullName>
    </submittedName>
</protein>
<dbReference type="GO" id="GO:0016787">
    <property type="term" value="F:hydrolase activity"/>
    <property type="evidence" value="ECO:0007669"/>
    <property type="project" value="UniProtKB-KW"/>
</dbReference>
<dbReference type="PATRIC" id="fig|1702214.3.peg.182"/>
<dbReference type="STRING" id="1702214.AL399_00010"/>
<gene>
    <name evidence="3" type="ORF">AL399_00010</name>
    <name evidence="4" type="ORF">AL399_00280</name>
</gene>
<dbReference type="Pfam" id="PF01738">
    <property type="entry name" value="DLH"/>
    <property type="match status" value="1"/>
</dbReference>
<dbReference type="EMBL" id="LIIK01000001">
    <property type="protein sequence ID" value="KQM09693.1"/>
    <property type="molecule type" value="Genomic_DNA"/>
</dbReference>
<evidence type="ECO:0000313" key="4">
    <source>
        <dbReference type="EMBL" id="KQM09693.1"/>
    </source>
</evidence>
<reference evidence="4 5" key="1">
    <citation type="submission" date="2015-08" db="EMBL/GenBank/DDBJ databases">
        <title>Candidatus Bacteriodes Periocalifornicus.</title>
        <authorList>
            <person name="McLean J.S."/>
            <person name="Kelley S."/>
        </authorList>
    </citation>
    <scope>NUCLEOTIDE SEQUENCE [LARGE SCALE GENOMIC DNA]</scope>
    <source>
        <strain evidence="4">12B</strain>
    </source>
</reference>